<evidence type="ECO:0000259" key="11">
    <source>
        <dbReference type="Pfam" id="PF01431"/>
    </source>
</evidence>
<evidence type="ECO:0000256" key="7">
    <source>
        <dbReference type="ARBA" id="ARBA00022833"/>
    </source>
</evidence>
<name>A0A6J3K6T2_9HYME</name>
<dbReference type="GO" id="GO:0046872">
    <property type="term" value="F:metal ion binding"/>
    <property type="evidence" value="ECO:0007669"/>
    <property type="project" value="UniProtKB-KW"/>
</dbReference>
<dbReference type="Proteomes" id="UP000504631">
    <property type="component" value="Unplaced"/>
</dbReference>
<evidence type="ECO:0000256" key="4">
    <source>
        <dbReference type="ARBA" id="ARBA00022670"/>
    </source>
</evidence>
<feature type="domain" description="Peptidase M13 N-terminal" evidence="12">
    <location>
        <begin position="405"/>
        <end position="794"/>
    </location>
</feature>
<feature type="domain" description="Peptidase M13 C-terminal" evidence="11">
    <location>
        <begin position="870"/>
        <end position="1076"/>
    </location>
</feature>
<evidence type="ECO:0000256" key="9">
    <source>
        <dbReference type="SAM" id="MobiDB-lite"/>
    </source>
</evidence>
<dbReference type="SUPFAM" id="SSF55486">
    <property type="entry name" value="Metalloproteases ('zincins'), catalytic domain"/>
    <property type="match status" value="1"/>
</dbReference>
<dbReference type="GO" id="GO:0005886">
    <property type="term" value="C:plasma membrane"/>
    <property type="evidence" value="ECO:0007669"/>
    <property type="project" value="UniProtKB-SubCell"/>
</dbReference>
<dbReference type="Pfam" id="PF01431">
    <property type="entry name" value="Peptidase_M13"/>
    <property type="match status" value="1"/>
</dbReference>
<keyword evidence="7" id="KW-0862">Zinc</keyword>
<gene>
    <name evidence="14" type="primary">LOC117233026</name>
</gene>
<proteinExistence type="inferred from homology"/>
<keyword evidence="10" id="KW-0472">Membrane</keyword>
<evidence type="ECO:0000256" key="8">
    <source>
        <dbReference type="ARBA" id="ARBA00023049"/>
    </source>
</evidence>
<keyword evidence="10" id="KW-0812">Transmembrane</keyword>
<dbReference type="InterPro" id="IPR000718">
    <property type="entry name" value="Peptidase_M13"/>
</dbReference>
<dbReference type="AlphaFoldDB" id="A0A6J3K6T2"/>
<dbReference type="GeneID" id="117233026"/>
<keyword evidence="5" id="KW-0479">Metal-binding</keyword>
<dbReference type="GO" id="GO:0004222">
    <property type="term" value="F:metalloendopeptidase activity"/>
    <property type="evidence" value="ECO:0007669"/>
    <property type="project" value="InterPro"/>
</dbReference>
<dbReference type="InterPro" id="IPR018497">
    <property type="entry name" value="Peptidase_M13_C"/>
</dbReference>
<evidence type="ECO:0000256" key="2">
    <source>
        <dbReference type="ARBA" id="ARBA00004401"/>
    </source>
</evidence>
<evidence type="ECO:0000256" key="10">
    <source>
        <dbReference type="SAM" id="Phobius"/>
    </source>
</evidence>
<feature type="transmembrane region" description="Helical" evidence="10">
    <location>
        <begin position="28"/>
        <end position="48"/>
    </location>
</feature>
<evidence type="ECO:0000259" key="12">
    <source>
        <dbReference type="Pfam" id="PF05649"/>
    </source>
</evidence>
<evidence type="ECO:0000313" key="13">
    <source>
        <dbReference type="Proteomes" id="UP000504631"/>
    </source>
</evidence>
<dbReference type="PANTHER" id="PTHR11733">
    <property type="entry name" value="ZINC METALLOPROTEASE FAMILY M13 NEPRILYSIN-RELATED"/>
    <property type="match status" value="1"/>
</dbReference>
<dbReference type="GO" id="GO:0016485">
    <property type="term" value="P:protein processing"/>
    <property type="evidence" value="ECO:0007669"/>
    <property type="project" value="TreeGrafter"/>
</dbReference>
<organism evidence="13 14">
    <name type="scientific">Bombus vosnesenskii</name>
    <dbReference type="NCBI Taxonomy" id="207650"/>
    <lineage>
        <taxon>Eukaryota</taxon>
        <taxon>Metazoa</taxon>
        <taxon>Ecdysozoa</taxon>
        <taxon>Arthropoda</taxon>
        <taxon>Hexapoda</taxon>
        <taxon>Insecta</taxon>
        <taxon>Pterygota</taxon>
        <taxon>Neoptera</taxon>
        <taxon>Endopterygota</taxon>
        <taxon>Hymenoptera</taxon>
        <taxon>Apocrita</taxon>
        <taxon>Aculeata</taxon>
        <taxon>Apoidea</taxon>
        <taxon>Anthophila</taxon>
        <taxon>Apidae</taxon>
        <taxon>Bombus</taxon>
        <taxon>Pyrobombus</taxon>
    </lineage>
</organism>
<dbReference type="Gene3D" id="3.40.390.10">
    <property type="entry name" value="Collagenase (Catalytic Domain)"/>
    <property type="match status" value="1"/>
</dbReference>
<protein>
    <submittedName>
        <fullName evidence="14">Neprilysin-1-like</fullName>
    </submittedName>
</protein>
<dbReference type="KEGG" id="bvk:117233026"/>
<dbReference type="RefSeq" id="XP_033348768.1">
    <property type="nucleotide sequence ID" value="XM_033492877.1"/>
</dbReference>
<dbReference type="PANTHER" id="PTHR11733:SF240">
    <property type="entry name" value="GH14155P-RELATED"/>
    <property type="match status" value="1"/>
</dbReference>
<evidence type="ECO:0000313" key="14">
    <source>
        <dbReference type="RefSeq" id="XP_033348768.1"/>
    </source>
</evidence>
<evidence type="ECO:0000256" key="5">
    <source>
        <dbReference type="ARBA" id="ARBA00022723"/>
    </source>
</evidence>
<dbReference type="InterPro" id="IPR042089">
    <property type="entry name" value="Peptidase_M13_dom_2"/>
</dbReference>
<evidence type="ECO:0000256" key="1">
    <source>
        <dbReference type="ARBA" id="ARBA00001947"/>
    </source>
</evidence>
<comment type="cofactor">
    <cofactor evidence="1">
        <name>Zn(2+)</name>
        <dbReference type="ChEBI" id="CHEBI:29105"/>
    </cofactor>
</comment>
<keyword evidence="8" id="KW-0482">Metalloprotease</keyword>
<keyword evidence="6" id="KW-0378">Hydrolase</keyword>
<dbReference type="InterPro" id="IPR024079">
    <property type="entry name" value="MetalloPept_cat_dom_sf"/>
</dbReference>
<accession>A0A6J3K6T2</accession>
<comment type="similarity">
    <text evidence="3">Belongs to the peptidase M13 family.</text>
</comment>
<dbReference type="Gene3D" id="1.10.1380.10">
    <property type="entry name" value="Neutral endopeptidase , domain2"/>
    <property type="match status" value="1"/>
</dbReference>
<keyword evidence="4" id="KW-0645">Protease</keyword>
<feature type="region of interest" description="Disordered" evidence="9">
    <location>
        <begin position="63"/>
        <end position="86"/>
    </location>
</feature>
<comment type="subcellular location">
    <subcellularLocation>
        <location evidence="2">Cell membrane</location>
        <topology evidence="2">Single-pass type II membrane protein</topology>
    </subcellularLocation>
</comment>
<evidence type="ECO:0000256" key="3">
    <source>
        <dbReference type="ARBA" id="ARBA00007357"/>
    </source>
</evidence>
<sequence length="1091" mass="125687">MISRGSYQIANMEAAKAARRDQSYRSCVLSLIIFFFLCMILILVSLPWKLYRSYNSEEKGEYAGTTQHHYHEHHTEHETERTTSTTDSIKLLITTTSMHETNSIEVETETTLNFEVFTENSRVINDTNSDIVDSSKSNIQTTAEDISQTEIYKETATEEFDNSIKVGTETTLNFEVFTENSRVINDTNSDIVDSSKSNIETTAEDISQTKTYKETATEEFDNSIKVGTETTLNFEVFTENSRVINDTNLDIVDSSKSNIETTAEDFSQTKTYKETAAKEFDNSSTTNINITENSTSISTKENHETDTADQYTTETFTTTDSDYINQETPLEVEESTEDVITMKEENVTIKSTTKDQQNERYSSILNNETTSTTFSSPIDKPVCHEGECKNLASKILFYMNHTVDPCEDFYEYACGNFENNPQIVEWNLEDVAYQRILGQMQEENKKNISSIFTAYYNSCIQYESINQTERIKLAREALGKVGKFYTKKTWPKKHINFTELLATLLLKNSTLLFDIVPDLDEYSPTFTLKISPTTYDDLLEIDENNEPCYANKFERENETVNLEELYMEYKTCKVDTKKLIKSITEALTMLGVFNEPNIAQNINLTIINIDLCILQSFIANFPSKNKIREAELMKNYTLVTVKQLDSEFKIINWTHLIYLLTNEKVQPEVKVQVYFYDALSKGLKNLEKFEDDPMTLHNALLGLYVHNLYHKLIISKHPDVKKHCLRVAANVLIPEASNLYISSFTNDQLTYMNRTIYSLFETLKETLKLKLTNVTWITEAERNALIAKINNLNVAVPDISYYTDSESTYRKILANQINLTNNYFENSVILMQRYRKLIYAELSTKPGYSAQIWTHYATPYQSKGLAIYGLNLVVIPYGVIDWSMKYNESSFNYIKLATLGNIIAHQIAHHFDATGIYYWNGNRNASSLLNDNDSTNMNFKDYIDYQRNVLYKNSMAMTLSFTGQNILYKISQLTLNERLSEAMGLRLAYDTLAQLMSRESWLYLPWLELDFNKLFYLIYAQMYCTKSPLTSSYISLYENEQLPNRIHIFVSASNNRLLGETWNCPEGSRIMPSYVCSAFPYIQCNEEATIT</sequence>
<dbReference type="PROSITE" id="PS51885">
    <property type="entry name" value="NEPRILYSIN"/>
    <property type="match status" value="1"/>
</dbReference>
<evidence type="ECO:0000256" key="6">
    <source>
        <dbReference type="ARBA" id="ARBA00022801"/>
    </source>
</evidence>
<dbReference type="Pfam" id="PF05649">
    <property type="entry name" value="Peptidase_M13_N"/>
    <property type="match status" value="1"/>
</dbReference>
<keyword evidence="13" id="KW-1185">Reference proteome</keyword>
<keyword evidence="10" id="KW-1133">Transmembrane helix</keyword>
<reference evidence="14" key="1">
    <citation type="submission" date="2025-08" db="UniProtKB">
        <authorList>
            <consortium name="RefSeq"/>
        </authorList>
    </citation>
    <scope>IDENTIFICATION</scope>
    <source>
        <tissue evidence="14">Muscle</tissue>
    </source>
</reference>
<dbReference type="InterPro" id="IPR008753">
    <property type="entry name" value="Peptidase_M13_N"/>
</dbReference>